<name>B8GH23_METPE</name>
<dbReference type="OrthoDB" id="106747at2157"/>
<evidence type="ECO:0000313" key="2">
    <source>
        <dbReference type="Proteomes" id="UP000002457"/>
    </source>
</evidence>
<sequence length="118" mass="12712">MDPKDAVQRFQYGEHIKTALITASQLEMSLPSYPEKDRAGGQKMLIALLEGIRGDAGVAYQRTEEIMFQNSSSQLSTAISQIESGEYESAAVTIGGAVSSATTAAQKAWEYLAEHGLI</sequence>
<dbReference type="RefSeq" id="WP_012617747.1">
    <property type="nucleotide sequence ID" value="NC_011832.1"/>
</dbReference>
<protein>
    <submittedName>
        <fullName evidence="1">Uncharacterized protein</fullName>
    </submittedName>
</protein>
<dbReference type="EMBL" id="CP001338">
    <property type="protein sequence ID" value="ACL16428.1"/>
    <property type="molecule type" value="Genomic_DNA"/>
</dbReference>
<dbReference type="AlphaFoldDB" id="B8GH23"/>
<keyword evidence="2" id="KW-1185">Reference proteome</keyword>
<dbReference type="HOGENOM" id="CLU_165233_0_0_2"/>
<gene>
    <name evidence="1" type="ordered locus">Mpal_1082</name>
</gene>
<accession>B8GH23</accession>
<organism evidence="1 2">
    <name type="scientific">Methanosphaerula palustris (strain ATCC BAA-1556 / DSM 19958 / E1-9c)</name>
    <dbReference type="NCBI Taxonomy" id="521011"/>
    <lineage>
        <taxon>Archaea</taxon>
        <taxon>Methanobacteriati</taxon>
        <taxon>Methanobacteriota</taxon>
        <taxon>Stenosarchaea group</taxon>
        <taxon>Methanomicrobia</taxon>
        <taxon>Methanomicrobiales</taxon>
        <taxon>Methanoregulaceae</taxon>
        <taxon>Methanosphaerula</taxon>
    </lineage>
</organism>
<proteinExistence type="predicted"/>
<dbReference type="KEGG" id="mpl:Mpal_1082"/>
<evidence type="ECO:0000313" key="1">
    <source>
        <dbReference type="EMBL" id="ACL16428.1"/>
    </source>
</evidence>
<dbReference type="Proteomes" id="UP000002457">
    <property type="component" value="Chromosome"/>
</dbReference>
<dbReference type="GeneID" id="7270998"/>
<reference evidence="1 2" key="1">
    <citation type="journal article" date="2015" name="Genome Announc.">
        <title>Complete Genome Sequence of Methanosphaerula palustris E1-9CT, a Hydrogenotrophic Methanogen Isolated from a Minerotrophic Fen Peatland.</title>
        <authorList>
            <person name="Cadillo-Quiroz H."/>
            <person name="Browne P."/>
            <person name="Kyrpides N."/>
            <person name="Woyke T."/>
            <person name="Goodwin L."/>
            <person name="Detter C."/>
            <person name="Yavitt J.B."/>
            <person name="Zinder S.H."/>
        </authorList>
    </citation>
    <scope>NUCLEOTIDE SEQUENCE [LARGE SCALE GENOMIC DNA]</scope>
    <source>
        <strain evidence="2">ATCC BAA-1556 / DSM 19958 / E1-9c</strain>
    </source>
</reference>
<dbReference type="eggNOG" id="arCOG05291">
    <property type="taxonomic scope" value="Archaea"/>
</dbReference>
<dbReference type="STRING" id="521011.Mpal_1082"/>